<dbReference type="AlphaFoldDB" id="A0AA39TG16"/>
<comment type="caution">
    <text evidence="1">The sequence shown here is derived from an EMBL/GenBank/DDBJ whole genome shotgun (WGS) entry which is preliminary data.</text>
</comment>
<evidence type="ECO:0000313" key="2">
    <source>
        <dbReference type="Proteomes" id="UP001174934"/>
    </source>
</evidence>
<accession>A0AA39TG16</accession>
<sequence>MQEIKNSQHSLRRETRKIVGIQIIDGRCIDKNKLSHLLVQKFGKDAFQAEMRHNKFFIRARSRLTEDEIRTCFH</sequence>
<dbReference type="EMBL" id="JAULSR010000014">
    <property type="protein sequence ID" value="KAK0609322.1"/>
    <property type="molecule type" value="Genomic_DNA"/>
</dbReference>
<name>A0AA39TG16_9PEZI</name>
<evidence type="ECO:0000313" key="1">
    <source>
        <dbReference type="EMBL" id="KAK0609322.1"/>
    </source>
</evidence>
<proteinExistence type="predicted"/>
<dbReference type="Proteomes" id="UP001174934">
    <property type="component" value="Unassembled WGS sequence"/>
</dbReference>
<organism evidence="1 2">
    <name type="scientific">Bombardia bombarda</name>
    <dbReference type="NCBI Taxonomy" id="252184"/>
    <lineage>
        <taxon>Eukaryota</taxon>
        <taxon>Fungi</taxon>
        <taxon>Dikarya</taxon>
        <taxon>Ascomycota</taxon>
        <taxon>Pezizomycotina</taxon>
        <taxon>Sordariomycetes</taxon>
        <taxon>Sordariomycetidae</taxon>
        <taxon>Sordariales</taxon>
        <taxon>Lasiosphaeriaceae</taxon>
        <taxon>Bombardia</taxon>
    </lineage>
</organism>
<gene>
    <name evidence="1" type="ORF">B0T17DRAFT_546756</name>
</gene>
<protein>
    <submittedName>
        <fullName evidence="1">Uncharacterized protein</fullName>
    </submittedName>
</protein>
<keyword evidence="2" id="KW-1185">Reference proteome</keyword>
<reference evidence="1" key="1">
    <citation type="submission" date="2023-06" db="EMBL/GenBank/DDBJ databases">
        <title>Genome-scale phylogeny and comparative genomics of the fungal order Sordariales.</title>
        <authorList>
            <consortium name="Lawrence Berkeley National Laboratory"/>
            <person name="Hensen N."/>
            <person name="Bonometti L."/>
            <person name="Westerberg I."/>
            <person name="Brannstrom I.O."/>
            <person name="Guillou S."/>
            <person name="Cros-Aarteil S."/>
            <person name="Calhoun S."/>
            <person name="Haridas S."/>
            <person name="Kuo A."/>
            <person name="Mondo S."/>
            <person name="Pangilinan J."/>
            <person name="Riley R."/>
            <person name="LaButti K."/>
            <person name="Andreopoulos B."/>
            <person name="Lipzen A."/>
            <person name="Chen C."/>
            <person name="Yanf M."/>
            <person name="Daum C."/>
            <person name="Ng V."/>
            <person name="Clum A."/>
            <person name="Steindorff A."/>
            <person name="Ohm R."/>
            <person name="Martin F."/>
            <person name="Silar P."/>
            <person name="Natvig D."/>
            <person name="Lalanne C."/>
            <person name="Gautier V."/>
            <person name="Ament-velasquez S.L."/>
            <person name="Kruys A."/>
            <person name="Hutchinson M.I."/>
            <person name="Powell A.J."/>
            <person name="Barry K."/>
            <person name="Miller A.N."/>
            <person name="Grigoriev I.V."/>
            <person name="Debuchy R."/>
            <person name="Gladieux P."/>
            <person name="Thoren M.H."/>
            <person name="Johannesson H."/>
        </authorList>
    </citation>
    <scope>NUCLEOTIDE SEQUENCE</scope>
    <source>
        <strain evidence="1">SMH3391-2</strain>
    </source>
</reference>